<comment type="catalytic activity">
    <reaction evidence="1">
        <text>ATP + protein L-histidine = ADP + protein N-phospho-L-histidine.</text>
        <dbReference type="EC" id="2.7.13.3"/>
    </reaction>
</comment>
<dbReference type="Proteomes" id="UP000285523">
    <property type="component" value="Unassembled WGS sequence"/>
</dbReference>
<dbReference type="SMART" id="SM00911">
    <property type="entry name" value="HWE_HK"/>
    <property type="match status" value="1"/>
</dbReference>
<dbReference type="AlphaFoldDB" id="A0A418VCY7"/>
<dbReference type="PANTHER" id="PTHR41523:SF7">
    <property type="entry name" value="HISTIDINE KINASE"/>
    <property type="match status" value="1"/>
</dbReference>
<dbReference type="GO" id="GO:0005524">
    <property type="term" value="F:ATP binding"/>
    <property type="evidence" value="ECO:0007669"/>
    <property type="project" value="UniProtKB-KW"/>
</dbReference>
<dbReference type="Gene3D" id="3.30.565.10">
    <property type="entry name" value="Histidine kinase-like ATPase, C-terminal domain"/>
    <property type="match status" value="1"/>
</dbReference>
<accession>A0A418VCY7</accession>
<sequence length="217" mass="24504">MADDALVTRIAQLEADNHRLRRLLDQQDAPGELRHRLRSTVALLRMIIRKSAESRTDLDAYMGLLEDRLDAIARVQAIADEEGVIELQKLLTDELLHYRPLDDVRVRLSGPELALQPRMGRLFALAIHELTVNAIEHGSLGSSTGRVEIAWRVDETGATPTLIFVWKEHDATPINQPQRDGFGTEVLTRMLAYEIRATTRLDFESDGLRCSIQFPMG</sequence>
<keyword evidence="3" id="KW-0597">Phosphoprotein</keyword>
<evidence type="ECO:0000256" key="5">
    <source>
        <dbReference type="ARBA" id="ARBA00022741"/>
    </source>
</evidence>
<dbReference type="InterPro" id="IPR011102">
    <property type="entry name" value="Sig_transdc_His_kinase_HWE"/>
</dbReference>
<keyword evidence="4" id="KW-0808">Transferase</keyword>
<protein>
    <recommendedName>
        <fullName evidence="2">histidine kinase</fullName>
        <ecNumber evidence="2">2.7.13.3</ecNumber>
    </recommendedName>
</protein>
<feature type="domain" description="Signal transduction histidine kinase HWE region" evidence="8">
    <location>
        <begin position="32"/>
        <end position="112"/>
    </location>
</feature>
<evidence type="ECO:0000256" key="2">
    <source>
        <dbReference type="ARBA" id="ARBA00012438"/>
    </source>
</evidence>
<gene>
    <name evidence="9" type="ORF">D4Q52_14295</name>
</gene>
<dbReference type="EC" id="2.7.13.3" evidence="2"/>
<evidence type="ECO:0000256" key="4">
    <source>
        <dbReference type="ARBA" id="ARBA00022679"/>
    </source>
</evidence>
<evidence type="ECO:0000259" key="8">
    <source>
        <dbReference type="SMART" id="SM00911"/>
    </source>
</evidence>
<evidence type="ECO:0000313" key="9">
    <source>
        <dbReference type="EMBL" id="RJF74021.1"/>
    </source>
</evidence>
<evidence type="ECO:0000256" key="6">
    <source>
        <dbReference type="ARBA" id="ARBA00022777"/>
    </source>
</evidence>
<dbReference type="RefSeq" id="WP_119857234.1">
    <property type="nucleotide sequence ID" value="NZ_QYYD01000013.1"/>
</dbReference>
<dbReference type="EMBL" id="QYYD01000013">
    <property type="protein sequence ID" value="RJF74021.1"/>
    <property type="molecule type" value="Genomic_DNA"/>
</dbReference>
<evidence type="ECO:0000256" key="7">
    <source>
        <dbReference type="ARBA" id="ARBA00022840"/>
    </source>
</evidence>
<comment type="caution">
    <text evidence="9">The sequence shown here is derived from an EMBL/GenBank/DDBJ whole genome shotgun (WGS) entry which is preliminary data.</text>
</comment>
<evidence type="ECO:0000256" key="1">
    <source>
        <dbReference type="ARBA" id="ARBA00000085"/>
    </source>
</evidence>
<organism evidence="9 10">
    <name type="scientific">Rhodopseudomonas palustris</name>
    <dbReference type="NCBI Taxonomy" id="1076"/>
    <lineage>
        <taxon>Bacteria</taxon>
        <taxon>Pseudomonadati</taxon>
        <taxon>Pseudomonadota</taxon>
        <taxon>Alphaproteobacteria</taxon>
        <taxon>Hyphomicrobiales</taxon>
        <taxon>Nitrobacteraceae</taxon>
        <taxon>Rhodopseudomonas</taxon>
    </lineage>
</organism>
<reference evidence="9 10" key="1">
    <citation type="submission" date="2018-09" db="EMBL/GenBank/DDBJ databases">
        <title>Draft genome sequence of Rhodopseudomonas palustris 2.1.18.</title>
        <authorList>
            <person name="Robertson S.L."/>
            <person name="Meyer T.E."/>
            <person name="Kyndt J.A."/>
        </authorList>
    </citation>
    <scope>NUCLEOTIDE SEQUENCE [LARGE SCALE GENOMIC DNA]</scope>
    <source>
        <strain evidence="9 10">2.1.18</strain>
    </source>
</reference>
<proteinExistence type="predicted"/>
<dbReference type="OrthoDB" id="9816309at2"/>
<dbReference type="GO" id="GO:0004673">
    <property type="term" value="F:protein histidine kinase activity"/>
    <property type="evidence" value="ECO:0007669"/>
    <property type="project" value="UniProtKB-EC"/>
</dbReference>
<keyword evidence="7" id="KW-0067">ATP-binding</keyword>
<keyword evidence="6 9" id="KW-0418">Kinase</keyword>
<dbReference type="InterPro" id="IPR036890">
    <property type="entry name" value="HATPase_C_sf"/>
</dbReference>
<evidence type="ECO:0000313" key="10">
    <source>
        <dbReference type="Proteomes" id="UP000285523"/>
    </source>
</evidence>
<dbReference type="PANTHER" id="PTHR41523">
    <property type="entry name" value="TWO-COMPONENT SYSTEM SENSOR PROTEIN"/>
    <property type="match status" value="1"/>
</dbReference>
<name>A0A418VCY7_RHOPL</name>
<keyword evidence="5" id="KW-0547">Nucleotide-binding</keyword>
<evidence type="ECO:0000256" key="3">
    <source>
        <dbReference type="ARBA" id="ARBA00022553"/>
    </source>
</evidence>
<dbReference type="Pfam" id="PF07536">
    <property type="entry name" value="HWE_HK"/>
    <property type="match status" value="1"/>
</dbReference>